<dbReference type="RefSeq" id="WP_187015088.1">
    <property type="nucleotide sequence ID" value="NZ_JACOQI010000010.1"/>
</dbReference>
<dbReference type="AlphaFoldDB" id="A0A923MJI5"/>
<keyword evidence="2" id="KW-1185">Reference proteome</keyword>
<evidence type="ECO:0000313" key="2">
    <source>
        <dbReference type="Proteomes" id="UP000620327"/>
    </source>
</evidence>
<proteinExistence type="predicted"/>
<evidence type="ECO:0000313" key="1">
    <source>
        <dbReference type="EMBL" id="MBC5770861.1"/>
    </source>
</evidence>
<comment type="caution">
    <text evidence="1">The sequence shown here is derived from an EMBL/GenBank/DDBJ whole genome shotgun (WGS) entry which is preliminary data.</text>
</comment>
<reference evidence="1" key="1">
    <citation type="submission" date="2020-08" db="EMBL/GenBank/DDBJ databases">
        <title>Genome public.</title>
        <authorList>
            <person name="Liu C."/>
            <person name="Sun Q."/>
        </authorList>
    </citation>
    <scope>NUCLEOTIDE SEQUENCE</scope>
    <source>
        <strain evidence="1">BX15</strain>
    </source>
</reference>
<accession>A0A923MJI5</accession>
<dbReference type="EMBL" id="JACOQI010000010">
    <property type="protein sequence ID" value="MBC5770861.1"/>
    <property type="molecule type" value="Genomic_DNA"/>
</dbReference>
<protein>
    <submittedName>
        <fullName evidence="1">Uncharacterized protein</fullName>
    </submittedName>
</protein>
<name>A0A923MJI5_9FIRM</name>
<organism evidence="1 2">
    <name type="scientific">Dysosmobacter segnis</name>
    <dbReference type="NCBI Taxonomy" id="2763042"/>
    <lineage>
        <taxon>Bacteria</taxon>
        <taxon>Bacillati</taxon>
        <taxon>Bacillota</taxon>
        <taxon>Clostridia</taxon>
        <taxon>Eubacteriales</taxon>
        <taxon>Oscillospiraceae</taxon>
        <taxon>Dysosmobacter</taxon>
    </lineage>
</organism>
<sequence length="138" mass="15293">MKKRISVPFLAAAIVVLALLAVIVIAKPFPQKASAVFPEKLLELPCTVARESIDGAEKIDLTNDQKGALLNELETIQVVRRGTSDSKVGPYDQYVYRFSFENQQEISMDDRGTLYTQKGGYTMTGDFSGVLDLLNGWF</sequence>
<dbReference type="Proteomes" id="UP000620327">
    <property type="component" value="Unassembled WGS sequence"/>
</dbReference>
<gene>
    <name evidence="1" type="ORF">H8Z83_11115</name>
</gene>